<dbReference type="Proteomes" id="UP000216035">
    <property type="component" value="Unassembled WGS sequence"/>
</dbReference>
<dbReference type="GO" id="GO:0042597">
    <property type="term" value="C:periplasmic space"/>
    <property type="evidence" value="ECO:0007669"/>
    <property type="project" value="UniProtKB-SubCell"/>
</dbReference>
<organism evidence="5 6">
    <name type="scientific">Flavobacterium aurantiibacter</name>
    <dbReference type="NCBI Taxonomy" id="2023067"/>
    <lineage>
        <taxon>Bacteria</taxon>
        <taxon>Pseudomonadati</taxon>
        <taxon>Bacteroidota</taxon>
        <taxon>Flavobacteriia</taxon>
        <taxon>Flavobacteriales</taxon>
        <taxon>Flavobacteriaceae</taxon>
        <taxon>Flavobacterium</taxon>
    </lineage>
</organism>
<evidence type="ECO:0000256" key="3">
    <source>
        <dbReference type="ARBA" id="ARBA00022729"/>
    </source>
</evidence>
<dbReference type="Pfam" id="PF22384">
    <property type="entry name" value="PBP2_Ca3427_like"/>
    <property type="match status" value="1"/>
</dbReference>
<evidence type="ECO:0000313" key="6">
    <source>
        <dbReference type="Proteomes" id="UP000216035"/>
    </source>
</evidence>
<dbReference type="Gene3D" id="3.40.190.10">
    <property type="entry name" value="Periplasmic binding protein-like II"/>
    <property type="match status" value="2"/>
</dbReference>
<evidence type="ECO:0000256" key="1">
    <source>
        <dbReference type="ARBA" id="ARBA00004418"/>
    </source>
</evidence>
<evidence type="ECO:0000259" key="4">
    <source>
        <dbReference type="Pfam" id="PF22384"/>
    </source>
</evidence>
<dbReference type="InterPro" id="IPR054364">
    <property type="entry name" value="Ca3427-like_PBP2"/>
</dbReference>
<sequence>MKKVTLAGVPEHFNTPILLALEDGAFAEQGIDLQFTTVKEGTGKMCQMLDSRETDLAILLTEGICKHILNGGEAKLVQWYTKTPLLWGVHVGYASKFQTETDLKGTVAAISRKGSGSELMSFVHATNMGWDETNLRFEIVHTIDGAVTALTDGTADYFMWEQFMTQPLVDQKIFRRLGVCASPWPCFVIAVNTKFAAENPTDLQTVLAVINRYTSTFKNRPTAEADIANRFHLDLEQVRDWLQVTEWSQEQITLETLNKIQNQLVSFNIIDKKGTFEDMVIS</sequence>
<comment type="caution">
    <text evidence="5">The sequence shown here is derived from an EMBL/GenBank/DDBJ whole genome shotgun (WGS) entry which is preliminary data.</text>
</comment>
<keyword evidence="6" id="KW-1185">Reference proteome</keyword>
<reference evidence="5 6" key="1">
    <citation type="submission" date="2017-07" db="EMBL/GenBank/DDBJ databases">
        <title>Flavobacterium cyanobacteriorum sp. nov., isolated from cyanobacterial aggregates in a eutrophic lake.</title>
        <authorList>
            <person name="Cai H."/>
        </authorList>
    </citation>
    <scope>NUCLEOTIDE SEQUENCE [LARGE SCALE GENOMIC DNA]</scope>
    <source>
        <strain evidence="5 6">TH167</strain>
    </source>
</reference>
<dbReference type="PANTHER" id="PTHR30024:SF47">
    <property type="entry name" value="TAURINE-BINDING PERIPLASMIC PROTEIN"/>
    <property type="match status" value="1"/>
</dbReference>
<evidence type="ECO:0000256" key="2">
    <source>
        <dbReference type="ARBA" id="ARBA00010742"/>
    </source>
</evidence>
<keyword evidence="3" id="KW-0732">Signal</keyword>
<dbReference type="RefSeq" id="WP_094486361.1">
    <property type="nucleotide sequence ID" value="NZ_NOXX01000197.1"/>
</dbReference>
<dbReference type="PANTHER" id="PTHR30024">
    <property type="entry name" value="ALIPHATIC SULFONATES-BINDING PROTEIN-RELATED"/>
    <property type="match status" value="1"/>
</dbReference>
<feature type="domain" description="Ca3427-like PBP 2" evidence="4">
    <location>
        <begin position="87"/>
        <end position="178"/>
    </location>
</feature>
<proteinExistence type="inferred from homology"/>
<name>A0A255ZQZ3_9FLAO</name>
<comment type="subcellular location">
    <subcellularLocation>
        <location evidence="1">Periplasm</location>
    </subcellularLocation>
</comment>
<evidence type="ECO:0000313" key="5">
    <source>
        <dbReference type="EMBL" id="OYQ43829.1"/>
    </source>
</evidence>
<dbReference type="OrthoDB" id="6191474at2"/>
<comment type="similarity">
    <text evidence="2">Belongs to the bacterial solute-binding protein SsuA/TauA family.</text>
</comment>
<dbReference type="SUPFAM" id="SSF53850">
    <property type="entry name" value="Periplasmic binding protein-like II"/>
    <property type="match status" value="1"/>
</dbReference>
<protein>
    <submittedName>
        <fullName evidence="5">ABC transporter substrate-binding protein</fullName>
    </submittedName>
</protein>
<gene>
    <name evidence="5" type="ORF">CHX27_08590</name>
</gene>
<dbReference type="EMBL" id="NOXX01000197">
    <property type="protein sequence ID" value="OYQ43829.1"/>
    <property type="molecule type" value="Genomic_DNA"/>
</dbReference>
<accession>A0A255ZQZ3</accession>
<dbReference type="CDD" id="cd13637">
    <property type="entry name" value="PBP2_Ca3427_like"/>
    <property type="match status" value="1"/>
</dbReference>
<dbReference type="AlphaFoldDB" id="A0A255ZQZ3"/>